<sequence length="213" mass="23194">SLLFLVALFGAAENKDEKAYVAWMLLLEAACIGSFLALDLFGFFLLFELTLIPTYFLIGNWGFKNRGKAAVKFFVYTFLGSAFMLVGILSLVFIHQATTGHLTFELAQLTKTTLSSATAKWLFLAFTAAFAVKAPVFPFHTWSPDAYGEAPTSTVMILAGVMAKLGTYGMIRFDFQLFPAAAKSLAPILMTLAVIGIVYGAIVASGEKDLKRL</sequence>
<dbReference type="GO" id="GO:0048039">
    <property type="term" value="F:ubiquinone binding"/>
    <property type="evidence" value="ECO:0007669"/>
    <property type="project" value="TreeGrafter"/>
</dbReference>
<evidence type="ECO:0000256" key="1">
    <source>
        <dbReference type="SAM" id="Phobius"/>
    </source>
</evidence>
<dbReference type="PANTHER" id="PTHR43507">
    <property type="entry name" value="NADH-UBIQUINONE OXIDOREDUCTASE CHAIN 4"/>
    <property type="match status" value="1"/>
</dbReference>
<feature type="transmembrane region" description="Helical" evidence="1">
    <location>
        <begin position="24"/>
        <end position="52"/>
    </location>
</feature>
<reference evidence="3" key="1">
    <citation type="submission" date="2013-08" db="EMBL/GenBank/DDBJ databases">
        <authorList>
            <person name="Mendez C."/>
            <person name="Richter M."/>
            <person name="Ferrer M."/>
            <person name="Sanchez J."/>
        </authorList>
    </citation>
    <scope>NUCLEOTIDE SEQUENCE</scope>
</reference>
<dbReference type="InterPro" id="IPR003918">
    <property type="entry name" value="NADH_UbQ_OxRdtase"/>
</dbReference>
<keyword evidence="1" id="KW-1133">Transmembrane helix</keyword>
<feature type="domain" description="NADH:quinone oxidoreductase/Mrp antiporter transmembrane" evidence="2">
    <location>
        <begin position="37"/>
        <end position="213"/>
    </location>
</feature>
<organism evidence="3">
    <name type="scientific">mine drainage metagenome</name>
    <dbReference type="NCBI Taxonomy" id="410659"/>
    <lineage>
        <taxon>unclassified sequences</taxon>
        <taxon>metagenomes</taxon>
        <taxon>ecological metagenomes</taxon>
    </lineage>
</organism>
<reference evidence="3" key="2">
    <citation type="journal article" date="2014" name="ISME J.">
        <title>Microbial stratification in low pH oxic and suboxic macroscopic growths along an acid mine drainage.</title>
        <authorList>
            <person name="Mendez-Garcia C."/>
            <person name="Mesa V."/>
            <person name="Sprenger R.R."/>
            <person name="Richter M."/>
            <person name="Diez M.S."/>
            <person name="Solano J."/>
            <person name="Bargiela R."/>
            <person name="Golyshina O.V."/>
            <person name="Manteca A."/>
            <person name="Ramos J.L."/>
            <person name="Gallego J.R."/>
            <person name="Llorente I."/>
            <person name="Martins Dos Santos V.A."/>
            <person name="Jensen O.N."/>
            <person name="Pelaez A.I."/>
            <person name="Sanchez J."/>
            <person name="Ferrer M."/>
        </authorList>
    </citation>
    <scope>NUCLEOTIDE SEQUENCE</scope>
</reference>
<dbReference type="GO" id="GO:0008137">
    <property type="term" value="F:NADH dehydrogenase (ubiquinone) activity"/>
    <property type="evidence" value="ECO:0007669"/>
    <property type="project" value="InterPro"/>
</dbReference>
<gene>
    <name evidence="3" type="ORF">B1A_13722</name>
</gene>
<dbReference type="AlphaFoldDB" id="T0ZXQ3"/>
<dbReference type="InterPro" id="IPR001750">
    <property type="entry name" value="ND/Mrp_TM"/>
</dbReference>
<dbReference type="Pfam" id="PF00361">
    <property type="entry name" value="Proton_antipo_M"/>
    <property type="match status" value="1"/>
</dbReference>
<comment type="caution">
    <text evidence="3">The sequence shown here is derived from an EMBL/GenBank/DDBJ whole genome shotgun (WGS) entry which is preliminary data.</text>
</comment>
<feature type="transmembrane region" description="Helical" evidence="1">
    <location>
        <begin position="154"/>
        <end position="173"/>
    </location>
</feature>
<feature type="non-terminal residue" evidence="3">
    <location>
        <position position="213"/>
    </location>
</feature>
<proteinExistence type="predicted"/>
<accession>T0ZXQ3</accession>
<keyword evidence="1" id="KW-0812">Transmembrane</keyword>
<dbReference type="EMBL" id="AUZX01010058">
    <property type="protein sequence ID" value="EQD49343.1"/>
    <property type="molecule type" value="Genomic_DNA"/>
</dbReference>
<name>T0ZXQ3_9ZZZZ</name>
<dbReference type="GO" id="GO:0042773">
    <property type="term" value="P:ATP synthesis coupled electron transport"/>
    <property type="evidence" value="ECO:0007669"/>
    <property type="project" value="InterPro"/>
</dbReference>
<protein>
    <submittedName>
        <fullName evidence="3">Proton-translocating NADH-quinone oxidoreductase, chain M</fullName>
    </submittedName>
</protein>
<feature type="non-terminal residue" evidence="3">
    <location>
        <position position="1"/>
    </location>
</feature>
<dbReference type="GO" id="GO:0015990">
    <property type="term" value="P:electron transport coupled proton transport"/>
    <property type="evidence" value="ECO:0007669"/>
    <property type="project" value="TreeGrafter"/>
</dbReference>
<dbReference type="PRINTS" id="PR01437">
    <property type="entry name" value="NUOXDRDTASE4"/>
</dbReference>
<dbReference type="GO" id="GO:0003954">
    <property type="term" value="F:NADH dehydrogenase activity"/>
    <property type="evidence" value="ECO:0007669"/>
    <property type="project" value="TreeGrafter"/>
</dbReference>
<evidence type="ECO:0000313" key="3">
    <source>
        <dbReference type="EMBL" id="EQD49343.1"/>
    </source>
</evidence>
<feature type="transmembrane region" description="Helical" evidence="1">
    <location>
        <begin position="121"/>
        <end position="142"/>
    </location>
</feature>
<evidence type="ECO:0000259" key="2">
    <source>
        <dbReference type="Pfam" id="PF00361"/>
    </source>
</evidence>
<keyword evidence="1" id="KW-0472">Membrane</keyword>
<feature type="transmembrane region" description="Helical" evidence="1">
    <location>
        <begin position="185"/>
        <end position="204"/>
    </location>
</feature>
<feature type="transmembrane region" description="Helical" evidence="1">
    <location>
        <begin position="73"/>
        <end position="94"/>
    </location>
</feature>
<dbReference type="PANTHER" id="PTHR43507:SF1">
    <property type="entry name" value="NADH-UBIQUINONE OXIDOREDUCTASE CHAIN 4"/>
    <property type="match status" value="1"/>
</dbReference>